<dbReference type="Gene3D" id="1.10.1200.10">
    <property type="entry name" value="ACP-like"/>
    <property type="match status" value="1"/>
</dbReference>
<dbReference type="RefSeq" id="WP_190249864.1">
    <property type="nucleotide sequence ID" value="NZ_BMPI01000009.1"/>
</dbReference>
<gene>
    <name evidence="2" type="ORF">GCM10007977_024220</name>
</gene>
<reference evidence="2" key="1">
    <citation type="journal article" date="2014" name="Int. J. Syst. Evol. Microbiol.">
        <title>Complete genome sequence of Corynebacterium casei LMG S-19264T (=DSM 44701T), isolated from a smear-ripened cheese.</title>
        <authorList>
            <consortium name="US DOE Joint Genome Institute (JGI-PGF)"/>
            <person name="Walter F."/>
            <person name="Albersmeier A."/>
            <person name="Kalinowski J."/>
            <person name="Ruckert C."/>
        </authorList>
    </citation>
    <scope>NUCLEOTIDE SEQUENCE</scope>
    <source>
        <strain evidence="2">JCM 19831</strain>
    </source>
</reference>
<protein>
    <recommendedName>
        <fullName evidence="1">Carrier domain-containing protein</fullName>
    </recommendedName>
</protein>
<dbReference type="InterPro" id="IPR009081">
    <property type="entry name" value="PP-bd_ACP"/>
</dbReference>
<name>A0A917WR15_9ACTN</name>
<reference evidence="2" key="2">
    <citation type="submission" date="2020-09" db="EMBL/GenBank/DDBJ databases">
        <authorList>
            <person name="Sun Q."/>
            <person name="Ohkuma M."/>
        </authorList>
    </citation>
    <scope>NUCLEOTIDE SEQUENCE</scope>
    <source>
        <strain evidence="2">JCM 19831</strain>
    </source>
</reference>
<keyword evidence="3" id="KW-1185">Reference proteome</keyword>
<evidence type="ECO:0000313" key="2">
    <source>
        <dbReference type="EMBL" id="GGM22221.1"/>
    </source>
</evidence>
<accession>A0A917WR15</accession>
<organism evidence="2 3">
    <name type="scientific">Dactylosporangium sucinum</name>
    <dbReference type="NCBI Taxonomy" id="1424081"/>
    <lineage>
        <taxon>Bacteria</taxon>
        <taxon>Bacillati</taxon>
        <taxon>Actinomycetota</taxon>
        <taxon>Actinomycetes</taxon>
        <taxon>Micromonosporales</taxon>
        <taxon>Micromonosporaceae</taxon>
        <taxon>Dactylosporangium</taxon>
    </lineage>
</organism>
<dbReference type="InterPro" id="IPR036736">
    <property type="entry name" value="ACP-like_sf"/>
</dbReference>
<feature type="domain" description="Carrier" evidence="1">
    <location>
        <begin position="4"/>
        <end position="84"/>
    </location>
</feature>
<dbReference type="Pfam" id="PF00550">
    <property type="entry name" value="PP-binding"/>
    <property type="match status" value="1"/>
</dbReference>
<dbReference type="SUPFAM" id="SSF47336">
    <property type="entry name" value="ACP-like"/>
    <property type="match status" value="1"/>
</dbReference>
<evidence type="ECO:0000259" key="1">
    <source>
        <dbReference type="PROSITE" id="PS50075"/>
    </source>
</evidence>
<sequence length="92" mass="9743">MNDATAAEIRQFLLDSLTEMNYSTDDIDDDTALGPAGADLESLSLAELAVRVEDRFGVRFDDDEAEKLAGMTVGEFIAAVAERRAAAATAGS</sequence>
<dbReference type="AlphaFoldDB" id="A0A917WR15"/>
<dbReference type="PROSITE" id="PS50075">
    <property type="entry name" value="CARRIER"/>
    <property type="match status" value="1"/>
</dbReference>
<proteinExistence type="predicted"/>
<evidence type="ECO:0000313" key="3">
    <source>
        <dbReference type="Proteomes" id="UP000642070"/>
    </source>
</evidence>
<dbReference type="Proteomes" id="UP000642070">
    <property type="component" value="Unassembled WGS sequence"/>
</dbReference>
<dbReference type="EMBL" id="BMPI01000009">
    <property type="protein sequence ID" value="GGM22221.1"/>
    <property type="molecule type" value="Genomic_DNA"/>
</dbReference>
<comment type="caution">
    <text evidence="2">The sequence shown here is derived from an EMBL/GenBank/DDBJ whole genome shotgun (WGS) entry which is preliminary data.</text>
</comment>